<dbReference type="EMBL" id="NIDE01000006">
    <property type="protein sequence ID" value="OWK41228.1"/>
    <property type="molecule type" value="Genomic_DNA"/>
</dbReference>
<protein>
    <submittedName>
        <fullName evidence="2">Uncharacterized protein</fullName>
    </submittedName>
</protein>
<dbReference type="Proteomes" id="UP000214646">
    <property type="component" value="Unassembled WGS sequence"/>
</dbReference>
<name>A0A225DRJ3_9BACT</name>
<feature type="compositionally biased region" description="Basic and acidic residues" evidence="1">
    <location>
        <begin position="63"/>
        <end position="74"/>
    </location>
</feature>
<gene>
    <name evidence="2" type="ORF">FRUB_04591</name>
</gene>
<feature type="region of interest" description="Disordered" evidence="1">
    <location>
        <begin position="20"/>
        <end position="45"/>
    </location>
</feature>
<keyword evidence="3" id="KW-1185">Reference proteome</keyword>
<evidence type="ECO:0000313" key="2">
    <source>
        <dbReference type="EMBL" id="OWK41228.1"/>
    </source>
</evidence>
<sequence>MQSVLPVWVSPGVPGGFLIGDRMSRSGRHPRRGVMGNPARRSMHRDRAWLRARRSVASSFASHEGRRRPFETTDSKNPPVPGGRPDRRAPARVDSVRPRGLTWLTSGRWWKRPDPARRAVRGRVGRSSGSRADRSVRPIRITGSGFEHVPRVTVAGVRPCLLGRR</sequence>
<comment type="caution">
    <text evidence="2">The sequence shown here is derived from an EMBL/GenBank/DDBJ whole genome shotgun (WGS) entry which is preliminary data.</text>
</comment>
<accession>A0A225DRJ3</accession>
<proteinExistence type="predicted"/>
<reference evidence="3" key="1">
    <citation type="submission" date="2017-06" db="EMBL/GenBank/DDBJ databases">
        <title>Genome analysis of Fimbriiglobus ruber SP5, the first member of the order Planctomycetales with confirmed chitinolytic capability.</title>
        <authorList>
            <person name="Ravin N.V."/>
            <person name="Rakitin A.L."/>
            <person name="Ivanova A.A."/>
            <person name="Beletsky A.V."/>
            <person name="Kulichevskaya I.S."/>
            <person name="Mardanov A.V."/>
            <person name="Dedysh S.N."/>
        </authorList>
    </citation>
    <scope>NUCLEOTIDE SEQUENCE [LARGE SCALE GENOMIC DNA]</scope>
    <source>
        <strain evidence="3">SP5</strain>
    </source>
</reference>
<evidence type="ECO:0000256" key="1">
    <source>
        <dbReference type="SAM" id="MobiDB-lite"/>
    </source>
</evidence>
<feature type="region of interest" description="Disordered" evidence="1">
    <location>
        <begin position="58"/>
        <end position="97"/>
    </location>
</feature>
<evidence type="ECO:0000313" key="3">
    <source>
        <dbReference type="Proteomes" id="UP000214646"/>
    </source>
</evidence>
<dbReference type="AlphaFoldDB" id="A0A225DRJ3"/>
<organism evidence="2 3">
    <name type="scientific">Fimbriiglobus ruber</name>
    <dbReference type="NCBI Taxonomy" id="1908690"/>
    <lineage>
        <taxon>Bacteria</taxon>
        <taxon>Pseudomonadati</taxon>
        <taxon>Planctomycetota</taxon>
        <taxon>Planctomycetia</taxon>
        <taxon>Gemmatales</taxon>
        <taxon>Gemmataceae</taxon>
        <taxon>Fimbriiglobus</taxon>
    </lineage>
</organism>
<feature type="compositionally biased region" description="Basic and acidic residues" evidence="1">
    <location>
        <begin position="84"/>
        <end position="97"/>
    </location>
</feature>